<dbReference type="AlphaFoldDB" id="A0A5B1B033"/>
<feature type="non-terminal residue" evidence="9">
    <location>
        <position position="228"/>
    </location>
</feature>
<keyword evidence="10" id="KW-1185">Reference proteome</keyword>
<comment type="caution">
    <text evidence="9">The sequence shown here is derived from an EMBL/GenBank/DDBJ whole genome shotgun (WGS) entry which is preliminary data.</text>
</comment>
<name>A0A5B1B033_MYCSI</name>
<evidence type="ECO:0000256" key="5">
    <source>
        <dbReference type="ARBA" id="ARBA00022777"/>
    </source>
</evidence>
<dbReference type="GO" id="GO:0004673">
    <property type="term" value="F:protein histidine kinase activity"/>
    <property type="evidence" value="ECO:0007669"/>
    <property type="project" value="UniProtKB-EC"/>
</dbReference>
<accession>A0A5B1B033</accession>
<feature type="non-terminal residue" evidence="9">
    <location>
        <position position="1"/>
    </location>
</feature>
<dbReference type="SUPFAM" id="SSF55874">
    <property type="entry name" value="ATPase domain of HSP90 chaperone/DNA topoisomerase II/histidine kinase"/>
    <property type="match status" value="1"/>
</dbReference>
<organism evidence="9 10">
    <name type="scientific">Mycobacterium simiae</name>
    <name type="common">Mycobacterium habana</name>
    <dbReference type="NCBI Taxonomy" id="1784"/>
    <lineage>
        <taxon>Bacteria</taxon>
        <taxon>Bacillati</taxon>
        <taxon>Actinomycetota</taxon>
        <taxon>Actinomycetes</taxon>
        <taxon>Mycobacteriales</taxon>
        <taxon>Mycobacteriaceae</taxon>
        <taxon>Mycobacterium</taxon>
        <taxon>Mycobacterium simiae complex</taxon>
    </lineage>
</organism>
<dbReference type="EC" id="2.7.13.3" evidence="2"/>
<dbReference type="EMBL" id="VTZN01000464">
    <property type="protein sequence ID" value="KAA1241596.1"/>
    <property type="molecule type" value="Genomic_DNA"/>
</dbReference>
<keyword evidence="6" id="KW-0902">Two-component regulatory system</keyword>
<evidence type="ECO:0000256" key="1">
    <source>
        <dbReference type="ARBA" id="ARBA00000085"/>
    </source>
</evidence>
<dbReference type="Gene3D" id="3.30.565.10">
    <property type="entry name" value="Histidine kinase-like ATPase, C-terminal domain"/>
    <property type="match status" value="1"/>
</dbReference>
<dbReference type="SMART" id="SM00387">
    <property type="entry name" value="HATPase_c"/>
    <property type="match status" value="1"/>
</dbReference>
<keyword evidence="3" id="KW-0597">Phosphoprotein</keyword>
<evidence type="ECO:0000256" key="4">
    <source>
        <dbReference type="ARBA" id="ARBA00022679"/>
    </source>
</evidence>
<evidence type="ECO:0000259" key="8">
    <source>
        <dbReference type="SMART" id="SM00387"/>
    </source>
</evidence>
<dbReference type="Proteomes" id="UP000324701">
    <property type="component" value="Unassembled WGS sequence"/>
</dbReference>
<feature type="region of interest" description="Disordered" evidence="7">
    <location>
        <begin position="165"/>
        <end position="228"/>
    </location>
</feature>
<evidence type="ECO:0000256" key="2">
    <source>
        <dbReference type="ARBA" id="ARBA00012438"/>
    </source>
</evidence>
<evidence type="ECO:0000313" key="9">
    <source>
        <dbReference type="EMBL" id="KAA1241596.1"/>
    </source>
</evidence>
<dbReference type="InterPro" id="IPR036890">
    <property type="entry name" value="HATPase_C_sf"/>
</dbReference>
<evidence type="ECO:0000256" key="3">
    <source>
        <dbReference type="ARBA" id="ARBA00022553"/>
    </source>
</evidence>
<dbReference type="OrthoDB" id="4652229at2"/>
<dbReference type="InterPro" id="IPR003594">
    <property type="entry name" value="HATPase_dom"/>
</dbReference>
<dbReference type="Pfam" id="PF02518">
    <property type="entry name" value="HATPase_c"/>
    <property type="match status" value="1"/>
</dbReference>
<evidence type="ECO:0000256" key="6">
    <source>
        <dbReference type="ARBA" id="ARBA00023012"/>
    </source>
</evidence>
<evidence type="ECO:0000313" key="10">
    <source>
        <dbReference type="Proteomes" id="UP000324701"/>
    </source>
</evidence>
<feature type="compositionally biased region" description="Pro residues" evidence="7">
    <location>
        <begin position="181"/>
        <end position="192"/>
    </location>
</feature>
<gene>
    <name evidence="9" type="ORF">F0Q45_26435</name>
</gene>
<proteinExistence type="predicted"/>
<dbReference type="InterPro" id="IPR050980">
    <property type="entry name" value="2C_sensor_his_kinase"/>
</dbReference>
<sequence>AQISRDQRDPVPLSTVINAAVSEVEDYRRVKAGGVADCAVLGAAAGSVIHLLAELIDNALSYSPPTAEVRVSAVRGSAGGVLLRIADCGLGMTDSDRRMANMRLQAGGEVTPENARHMGLFVVSRLAARHGIRVGLRGPASGEAASGTTAEVYLPAAVLEGSHAGHAEPGVTTPRAFVVKPPSPEPAPPATAPPAAVRHNGTGQPVPPVSLLPRRNPASSGITDIPAA</sequence>
<protein>
    <recommendedName>
        <fullName evidence="2">histidine kinase</fullName>
        <ecNumber evidence="2">2.7.13.3</ecNumber>
    </recommendedName>
</protein>
<reference evidence="9 10" key="1">
    <citation type="submission" date="2019-09" db="EMBL/GenBank/DDBJ databases">
        <title>Report of infection by Mycobacterium simiae a patient suffering from pulmonary tuberculosis.</title>
        <authorList>
            <person name="Mohanty P.S."/>
            <person name="Bansal A.K."/>
            <person name="Singh H."/>
            <person name="Sharma S."/>
            <person name="Patil S.A."/>
            <person name="Upadhaya P."/>
            <person name="Singh P.K."/>
            <person name="Kumar D."/>
            <person name="Kumar S."/>
            <person name="Singh R.K."/>
            <person name="Chaudhary B."/>
        </authorList>
    </citation>
    <scope>NUCLEOTIDE SEQUENCE [LARGE SCALE GENOMIC DNA]</scope>
    <source>
        <strain evidence="9 10">JAL-560-SIM</strain>
    </source>
</reference>
<dbReference type="RefSeq" id="WP_149656645.1">
    <property type="nucleotide sequence ID" value="NZ_VTZN01000464.1"/>
</dbReference>
<dbReference type="PANTHER" id="PTHR44936:SF9">
    <property type="entry name" value="SENSOR PROTEIN CREC"/>
    <property type="match status" value="1"/>
</dbReference>
<keyword evidence="5 9" id="KW-0418">Kinase</keyword>
<dbReference type="PANTHER" id="PTHR44936">
    <property type="entry name" value="SENSOR PROTEIN CREC"/>
    <property type="match status" value="1"/>
</dbReference>
<keyword evidence="4" id="KW-0808">Transferase</keyword>
<comment type="catalytic activity">
    <reaction evidence="1">
        <text>ATP + protein L-histidine = ADP + protein N-phospho-L-histidine.</text>
        <dbReference type="EC" id="2.7.13.3"/>
    </reaction>
</comment>
<evidence type="ECO:0000256" key="7">
    <source>
        <dbReference type="SAM" id="MobiDB-lite"/>
    </source>
</evidence>
<feature type="domain" description="Histidine kinase/HSP90-like ATPase" evidence="8">
    <location>
        <begin position="43"/>
        <end position="158"/>
    </location>
</feature>
<dbReference type="GO" id="GO:0000160">
    <property type="term" value="P:phosphorelay signal transduction system"/>
    <property type="evidence" value="ECO:0007669"/>
    <property type="project" value="UniProtKB-KW"/>
</dbReference>